<keyword evidence="3" id="KW-1185">Reference proteome</keyword>
<reference evidence="2 3" key="1">
    <citation type="submission" date="2020-03" db="EMBL/GenBank/DDBJ databases">
        <title>Dissostichus mawsoni Genome sequencing and assembly.</title>
        <authorList>
            <person name="Park H."/>
        </authorList>
    </citation>
    <scope>NUCLEOTIDE SEQUENCE [LARGE SCALE GENOMIC DNA]</scope>
    <source>
        <strain evidence="2">DM0001</strain>
        <tissue evidence="2">Muscle</tissue>
    </source>
</reference>
<proteinExistence type="predicted"/>
<organism evidence="2 3">
    <name type="scientific">Dissostichus mawsoni</name>
    <name type="common">Antarctic cod</name>
    <dbReference type="NCBI Taxonomy" id="36200"/>
    <lineage>
        <taxon>Eukaryota</taxon>
        <taxon>Metazoa</taxon>
        <taxon>Chordata</taxon>
        <taxon>Craniata</taxon>
        <taxon>Vertebrata</taxon>
        <taxon>Euteleostomi</taxon>
        <taxon>Actinopterygii</taxon>
        <taxon>Neopterygii</taxon>
        <taxon>Teleostei</taxon>
        <taxon>Neoteleostei</taxon>
        <taxon>Acanthomorphata</taxon>
        <taxon>Eupercaria</taxon>
        <taxon>Perciformes</taxon>
        <taxon>Notothenioidei</taxon>
        <taxon>Nototheniidae</taxon>
        <taxon>Dissostichus</taxon>
    </lineage>
</organism>
<dbReference type="Proteomes" id="UP000518266">
    <property type="component" value="Unassembled WGS sequence"/>
</dbReference>
<dbReference type="AlphaFoldDB" id="A0A7J5YM99"/>
<accession>A0A7J5YM99</accession>
<evidence type="ECO:0000313" key="2">
    <source>
        <dbReference type="EMBL" id="KAF3850283.1"/>
    </source>
</evidence>
<name>A0A7J5YM99_DISMA</name>
<feature type="region of interest" description="Disordered" evidence="1">
    <location>
        <begin position="1"/>
        <end position="34"/>
    </location>
</feature>
<sequence length="74" mass="8621">MKKREKNRTCELLEQEQDAEERGAASSFRNSPCPRASMSHDALLLILIQSADRHHDSLQDFLSRDHQMRVQKQT</sequence>
<gene>
    <name evidence="2" type="ORF">F7725_020002</name>
</gene>
<evidence type="ECO:0000313" key="3">
    <source>
        <dbReference type="Proteomes" id="UP000518266"/>
    </source>
</evidence>
<evidence type="ECO:0000256" key="1">
    <source>
        <dbReference type="SAM" id="MobiDB-lite"/>
    </source>
</evidence>
<comment type="caution">
    <text evidence="2">The sequence shown here is derived from an EMBL/GenBank/DDBJ whole genome shotgun (WGS) entry which is preliminary data.</text>
</comment>
<dbReference type="EMBL" id="JAAKFY010000011">
    <property type="protein sequence ID" value="KAF3850283.1"/>
    <property type="molecule type" value="Genomic_DNA"/>
</dbReference>
<protein>
    <submittedName>
        <fullName evidence="2">Uncharacterized protein</fullName>
    </submittedName>
</protein>